<dbReference type="Proteomes" id="UP000597338">
    <property type="component" value="Unassembled WGS sequence"/>
</dbReference>
<name>A0ABQ1LVM5_9SPHI</name>
<keyword evidence="3" id="KW-1185">Reference proteome</keyword>
<reference evidence="3" key="1">
    <citation type="journal article" date="2019" name="Int. J. Syst. Evol. Microbiol.">
        <title>The Global Catalogue of Microorganisms (GCM) 10K type strain sequencing project: providing services to taxonomists for standard genome sequencing and annotation.</title>
        <authorList>
            <consortium name="The Broad Institute Genomics Platform"/>
            <consortium name="The Broad Institute Genome Sequencing Center for Infectious Disease"/>
            <person name="Wu L."/>
            <person name="Ma J."/>
        </authorList>
    </citation>
    <scope>NUCLEOTIDE SEQUENCE [LARGE SCALE GENOMIC DNA]</scope>
    <source>
        <strain evidence="3">CGMCC 1.15342</strain>
    </source>
</reference>
<evidence type="ECO:0000259" key="1">
    <source>
        <dbReference type="Pfam" id="PF04909"/>
    </source>
</evidence>
<dbReference type="SUPFAM" id="SSF51556">
    <property type="entry name" value="Metallo-dependent hydrolases"/>
    <property type="match status" value="1"/>
</dbReference>
<dbReference type="InterPro" id="IPR032466">
    <property type="entry name" value="Metal_Hydrolase"/>
</dbReference>
<accession>A0ABQ1LVM5</accession>
<gene>
    <name evidence="2" type="ORF">GCM10011386_22780</name>
</gene>
<protein>
    <recommendedName>
        <fullName evidence="1">Amidohydrolase-related domain-containing protein</fullName>
    </recommendedName>
</protein>
<dbReference type="Gene3D" id="3.20.20.140">
    <property type="entry name" value="Metal-dependent hydrolases"/>
    <property type="match status" value="1"/>
</dbReference>
<dbReference type="InterPro" id="IPR006680">
    <property type="entry name" value="Amidohydro-rel"/>
</dbReference>
<proteinExistence type="predicted"/>
<comment type="caution">
    <text evidence="2">The sequence shown here is derived from an EMBL/GenBank/DDBJ whole genome shotgun (WGS) entry which is preliminary data.</text>
</comment>
<dbReference type="EMBL" id="BMIK01000007">
    <property type="protein sequence ID" value="GGC30224.1"/>
    <property type="molecule type" value="Genomic_DNA"/>
</dbReference>
<evidence type="ECO:0000313" key="3">
    <source>
        <dbReference type="Proteomes" id="UP000597338"/>
    </source>
</evidence>
<feature type="domain" description="Amidohydrolase-related" evidence="1">
    <location>
        <begin position="145"/>
        <end position="366"/>
    </location>
</feature>
<sequence>MKQLGYGIAQGLLVACFWVFAIGVSAQETESDDQYYGIADFASVKKYDTHVHINKYDTAFVRQAEQDGFHLLTVNVNTPYYPALEVQQEVALELKQAFPEQVAYATAFDVTGWGKRGWLKKNLAYLEDSFEKGAIAVKIWKNIGMSLQDKKGNFVMVDDPSFEPIIEWIEKHQITLLGHLGEPLNAWLPVEKMTINGDKRYFTAHPEYHMFVHKDYPLYQDQINARNHLLEKHPNLRFVGAHLGSLEWDVDELAKCLDTYPNMAVDMAARISHLQHQSIANREKVRNFMIKYQDRLIYSTDQALMPEADPTSTAQNLHQVWLRDWQFFTSDDPMEVSSVNGKFNGLKLPRQVIDKIYRINAEKWFPGI</sequence>
<dbReference type="RefSeq" id="WP_188750751.1">
    <property type="nucleotide sequence ID" value="NZ_BMIK01000007.1"/>
</dbReference>
<evidence type="ECO:0000313" key="2">
    <source>
        <dbReference type="EMBL" id="GGC30224.1"/>
    </source>
</evidence>
<organism evidence="2 3">
    <name type="scientific">Parapedobacter defluvii</name>
    <dbReference type="NCBI Taxonomy" id="2045106"/>
    <lineage>
        <taxon>Bacteria</taxon>
        <taxon>Pseudomonadati</taxon>
        <taxon>Bacteroidota</taxon>
        <taxon>Sphingobacteriia</taxon>
        <taxon>Sphingobacteriales</taxon>
        <taxon>Sphingobacteriaceae</taxon>
        <taxon>Parapedobacter</taxon>
    </lineage>
</organism>
<dbReference type="Pfam" id="PF04909">
    <property type="entry name" value="Amidohydro_2"/>
    <property type="match status" value="1"/>
</dbReference>
<dbReference type="PROSITE" id="PS51257">
    <property type="entry name" value="PROKAR_LIPOPROTEIN"/>
    <property type="match status" value="1"/>
</dbReference>